<dbReference type="Gene3D" id="3.40.50.300">
    <property type="entry name" value="P-loop containing nucleotide triphosphate hydrolases"/>
    <property type="match status" value="1"/>
</dbReference>
<sequence>MRRNGLIDPDGPVTTLLEEFRIVKRELLGDARESGTANARRILVCSPHPGEGKTYCAINLAISMAAERDIEVLLVDADFAKPSIPGLFGLETSAGLMDCLSDPSLKPESLVIPTDIQGLSVMPAGNRTTRDAEYLASSRTAEVLARLTQGAPNRIVIFDTPPALAASPAADLASHVGQALLVVRADVTGQNALEDACQLLSACPDIKLLLNATHFSPSGRTFGSYGGYGSE</sequence>
<evidence type="ECO:0000313" key="3">
    <source>
        <dbReference type="EMBL" id="ALE16591.1"/>
    </source>
</evidence>
<keyword evidence="4" id="KW-1185">Reference proteome</keyword>
<dbReference type="InterPro" id="IPR033756">
    <property type="entry name" value="YlxH/NBP35"/>
</dbReference>
<dbReference type="InterPro" id="IPR005702">
    <property type="entry name" value="Wzc-like_C"/>
</dbReference>
<dbReference type="Proteomes" id="UP000057938">
    <property type="component" value="Chromosome"/>
</dbReference>
<dbReference type="SUPFAM" id="SSF52540">
    <property type="entry name" value="P-loop containing nucleoside triphosphate hydrolases"/>
    <property type="match status" value="1"/>
</dbReference>
<dbReference type="Pfam" id="PF10609">
    <property type="entry name" value="ParA"/>
    <property type="match status" value="1"/>
</dbReference>
<dbReference type="EMBL" id="CP012669">
    <property type="protein sequence ID" value="ALE16591.1"/>
    <property type="molecule type" value="Genomic_DNA"/>
</dbReference>
<dbReference type="CDD" id="cd05387">
    <property type="entry name" value="BY-kinase"/>
    <property type="match status" value="1"/>
</dbReference>
<keyword evidence="1" id="KW-0547">Nucleotide-binding</keyword>
<proteinExistence type="predicted"/>
<gene>
    <name evidence="3" type="ORF">AMC99_01297</name>
</gene>
<dbReference type="GO" id="GO:0004713">
    <property type="term" value="F:protein tyrosine kinase activity"/>
    <property type="evidence" value="ECO:0007669"/>
    <property type="project" value="UniProtKB-KW"/>
</dbReference>
<dbReference type="AlphaFoldDB" id="A0A0M4LUH2"/>
<accession>A0A0M4LUH2</accession>
<dbReference type="PANTHER" id="PTHR32309:SF31">
    <property type="entry name" value="CAPSULAR EXOPOLYSACCHARIDE FAMILY"/>
    <property type="match status" value="1"/>
</dbReference>
<keyword evidence="3" id="KW-0808">Transferase</keyword>
<evidence type="ECO:0000256" key="1">
    <source>
        <dbReference type="ARBA" id="ARBA00022741"/>
    </source>
</evidence>
<protein>
    <submittedName>
        <fullName evidence="3">Protein-tyrosine kinase</fullName>
        <ecNumber evidence="3">2.7.10.-</ecNumber>
    </submittedName>
</protein>
<dbReference type="PATRIC" id="fig|361183.4.peg.1268"/>
<dbReference type="InterPro" id="IPR050445">
    <property type="entry name" value="Bact_polysacc_biosynth/exp"/>
</dbReference>
<evidence type="ECO:0000313" key="4">
    <source>
        <dbReference type="Proteomes" id="UP000057938"/>
    </source>
</evidence>
<evidence type="ECO:0000256" key="2">
    <source>
        <dbReference type="ARBA" id="ARBA00022840"/>
    </source>
</evidence>
<keyword evidence="3" id="KW-0829">Tyrosine-protein kinase</keyword>
<dbReference type="KEGG" id="aep:AMC99_01297"/>
<dbReference type="GO" id="GO:0005524">
    <property type="term" value="F:ATP binding"/>
    <property type="evidence" value="ECO:0007669"/>
    <property type="project" value="UniProtKB-KW"/>
</dbReference>
<organism evidence="3 4">
    <name type="scientific">Altererythrobacter epoxidivorans</name>
    <dbReference type="NCBI Taxonomy" id="361183"/>
    <lineage>
        <taxon>Bacteria</taxon>
        <taxon>Pseudomonadati</taxon>
        <taxon>Pseudomonadota</taxon>
        <taxon>Alphaproteobacteria</taxon>
        <taxon>Sphingomonadales</taxon>
        <taxon>Erythrobacteraceae</taxon>
        <taxon>Altererythrobacter</taxon>
    </lineage>
</organism>
<dbReference type="STRING" id="361183.AMC99_01297"/>
<dbReference type="PANTHER" id="PTHR32309">
    <property type="entry name" value="TYROSINE-PROTEIN KINASE"/>
    <property type="match status" value="1"/>
</dbReference>
<reference evidence="3 4" key="1">
    <citation type="submission" date="2015-09" db="EMBL/GenBank/DDBJ databases">
        <title>Complete genome sequence of a benzo[a]pyrene-degrading bacterium Altererythrobacter epoxidivorans CGMCC 1.7731T.</title>
        <authorList>
            <person name="Li Z."/>
            <person name="Cheng H."/>
            <person name="Huo Y."/>
            <person name="Xu X."/>
        </authorList>
    </citation>
    <scope>NUCLEOTIDE SEQUENCE [LARGE SCALE GENOMIC DNA]</scope>
    <source>
        <strain evidence="3 4">CGMCC 1.7731</strain>
    </source>
</reference>
<keyword evidence="2" id="KW-0067">ATP-binding</keyword>
<dbReference type="EC" id="2.7.10.-" evidence="3"/>
<dbReference type="InterPro" id="IPR027417">
    <property type="entry name" value="P-loop_NTPase"/>
</dbReference>
<keyword evidence="3" id="KW-0418">Kinase</keyword>
<name>A0A0M4LUH2_9SPHN</name>